<evidence type="ECO:0000313" key="2">
    <source>
        <dbReference type="EMBL" id="KAK4526474.1"/>
    </source>
</evidence>
<organism evidence="2 3">
    <name type="scientific">Galdieria yellowstonensis</name>
    <dbReference type="NCBI Taxonomy" id="3028027"/>
    <lineage>
        <taxon>Eukaryota</taxon>
        <taxon>Rhodophyta</taxon>
        <taxon>Bangiophyceae</taxon>
        <taxon>Galdieriales</taxon>
        <taxon>Galdieriaceae</taxon>
        <taxon>Galdieria</taxon>
    </lineage>
</organism>
<protein>
    <submittedName>
        <fullName evidence="2">Uncharacterized protein</fullName>
    </submittedName>
</protein>
<dbReference type="Proteomes" id="UP001300502">
    <property type="component" value="Unassembled WGS sequence"/>
</dbReference>
<feature type="signal peptide" evidence="1">
    <location>
        <begin position="1"/>
        <end position="18"/>
    </location>
</feature>
<accession>A0AAV9IGM5</accession>
<keyword evidence="3" id="KW-1185">Reference proteome</keyword>
<dbReference type="EMBL" id="JANCYU010000040">
    <property type="protein sequence ID" value="KAK4526474.1"/>
    <property type="molecule type" value="Genomic_DNA"/>
</dbReference>
<feature type="chain" id="PRO_5043474287" evidence="1">
    <location>
        <begin position="19"/>
        <end position="87"/>
    </location>
</feature>
<proteinExistence type="predicted"/>
<sequence length="87" mass="9649">MLRSNLTAFLVGVTVASSAGYVKLHRDVKYAGNILTSSIQEWSDEVTQTTKELDSKVFFLEKELNRIRELATVEKDPSSPSSGQSNQ</sequence>
<reference evidence="2 3" key="1">
    <citation type="submission" date="2022-07" db="EMBL/GenBank/DDBJ databases">
        <title>Genome-wide signatures of adaptation to extreme environments.</title>
        <authorList>
            <person name="Cho C.H."/>
            <person name="Yoon H.S."/>
        </authorList>
    </citation>
    <scope>NUCLEOTIDE SEQUENCE [LARGE SCALE GENOMIC DNA]</scope>
    <source>
        <strain evidence="2 3">108.79 E11</strain>
    </source>
</reference>
<gene>
    <name evidence="2" type="ORF">GAYE_SCF24G4390</name>
</gene>
<name>A0AAV9IGM5_9RHOD</name>
<evidence type="ECO:0000256" key="1">
    <source>
        <dbReference type="SAM" id="SignalP"/>
    </source>
</evidence>
<comment type="caution">
    <text evidence="2">The sequence shown here is derived from an EMBL/GenBank/DDBJ whole genome shotgun (WGS) entry which is preliminary data.</text>
</comment>
<keyword evidence="1" id="KW-0732">Signal</keyword>
<evidence type="ECO:0000313" key="3">
    <source>
        <dbReference type="Proteomes" id="UP001300502"/>
    </source>
</evidence>
<dbReference type="AlphaFoldDB" id="A0AAV9IGM5"/>